<keyword evidence="3" id="KW-1185">Reference proteome</keyword>
<dbReference type="PANTHER" id="PTHR46928">
    <property type="entry name" value="MESENCHYME-SPECIFIC CELL SURFACE GLYCOPROTEIN"/>
    <property type="match status" value="1"/>
</dbReference>
<dbReference type="AlphaFoldDB" id="A0A923IX41"/>
<sequence>MTVKTKLFTAIAFCALALSSCEKNNTDPIVDPSEIIFPEDISSFKEVATIDLGAATASEISAYDPSTKKLFVVSNDGGTKVEVVDLSAYPTVTKMQTLTYPNNAGINSVAVSNGLLAIALNGVTPQSNGDVVVLKTATLAEVKKISVGAMPDMVTFSPDGNYIISANEGEPNDAYTIDPVGSISIIDVKNNYTTKTLDFAGFESAKASLVAAGLRIYGLNASFAQDIEPEYVAVSSDSKKAFVTLQENNAVAEVNLVAGTITKIQPLGTRDISLAENAFDVSDKDGKKQLGTWPIKAYYLPDAISYFVTNETGYLALANEGDTRGWTGFNEEVRVKDLTLDPTKFPTAATLKLDANLGRLTVTKAFGDTDGDGDYDELFSTGGRSLSIINATTGVLVANIGKDLEQRVIDAGKYDDDRSDNKGVEVEGVTVAQVNGRSLAFIGMERVDMIAVYDVTIPSTPKFKQLFATGDAPEGLLFVKPKDSPNGRSLLIVSNEDDGTVKFFQPDKL</sequence>
<dbReference type="Gene3D" id="2.130.10.10">
    <property type="entry name" value="YVTN repeat-like/Quinoprotein amine dehydrogenase"/>
    <property type="match status" value="1"/>
</dbReference>
<proteinExistence type="predicted"/>
<dbReference type="NCBIfam" id="NF038117">
    <property type="entry name" value="choice_anch_I"/>
    <property type="match status" value="1"/>
</dbReference>
<dbReference type="SUPFAM" id="SSF50969">
    <property type="entry name" value="YVTN repeat-like/Quinoprotein amine dehydrogenase"/>
    <property type="match status" value="1"/>
</dbReference>
<comment type="caution">
    <text evidence="2">The sequence shown here is derived from an EMBL/GenBank/DDBJ whole genome shotgun (WGS) entry which is preliminary data.</text>
</comment>
<protein>
    <submittedName>
        <fullName evidence="2">Alkaline phosphatase</fullName>
    </submittedName>
</protein>
<name>A0A923IX41_9SPHI</name>
<reference evidence="2" key="1">
    <citation type="submission" date="2019-11" db="EMBL/GenBank/DDBJ databases">
        <title>Description of Pedobacter sp. LMG 31464T.</title>
        <authorList>
            <person name="Carlier A."/>
            <person name="Qi S."/>
            <person name="Vandamme P."/>
        </authorList>
    </citation>
    <scope>NUCLEOTIDE SEQUENCE</scope>
    <source>
        <strain evidence="2">LMG 31464</strain>
    </source>
</reference>
<dbReference type="Pfam" id="PF22494">
    <property type="entry name" value="choice_anch_I"/>
    <property type="match status" value="1"/>
</dbReference>
<organism evidence="2 3">
    <name type="scientific">Pedobacter planticolens</name>
    <dbReference type="NCBI Taxonomy" id="2679964"/>
    <lineage>
        <taxon>Bacteria</taxon>
        <taxon>Pseudomonadati</taxon>
        <taxon>Bacteroidota</taxon>
        <taxon>Sphingobacteriia</taxon>
        <taxon>Sphingobacteriales</taxon>
        <taxon>Sphingobacteriaceae</taxon>
        <taxon>Pedobacter</taxon>
    </lineage>
</organism>
<gene>
    <name evidence="2" type="ORF">GM921_14820</name>
</gene>
<dbReference type="InterPro" id="IPR052956">
    <property type="entry name" value="Mesenchyme-surface_protein"/>
</dbReference>
<dbReference type="InterPro" id="IPR011044">
    <property type="entry name" value="Quino_amine_DH_bsu"/>
</dbReference>
<dbReference type="PANTHER" id="PTHR46928:SF1">
    <property type="entry name" value="MESENCHYME-SPECIFIC CELL SURFACE GLYCOPROTEIN"/>
    <property type="match status" value="1"/>
</dbReference>
<dbReference type="Proteomes" id="UP000601055">
    <property type="component" value="Unassembled WGS sequence"/>
</dbReference>
<evidence type="ECO:0000313" key="2">
    <source>
        <dbReference type="EMBL" id="MBB2146774.1"/>
    </source>
</evidence>
<evidence type="ECO:0000313" key="3">
    <source>
        <dbReference type="Proteomes" id="UP000601055"/>
    </source>
</evidence>
<feature type="domain" description="Choice-of-anchor I" evidence="1">
    <location>
        <begin position="53"/>
        <end position="502"/>
    </location>
</feature>
<accession>A0A923IX41</accession>
<dbReference type="RefSeq" id="WP_182923412.1">
    <property type="nucleotide sequence ID" value="NZ_WNXD01000002.1"/>
</dbReference>
<dbReference type="EMBL" id="WNXD01000002">
    <property type="protein sequence ID" value="MBB2146774.1"/>
    <property type="molecule type" value="Genomic_DNA"/>
</dbReference>
<dbReference type="InterPro" id="IPR055188">
    <property type="entry name" value="Choice_anch_I"/>
</dbReference>
<evidence type="ECO:0000259" key="1">
    <source>
        <dbReference type="Pfam" id="PF22494"/>
    </source>
</evidence>
<dbReference type="PROSITE" id="PS51257">
    <property type="entry name" value="PROKAR_LIPOPROTEIN"/>
    <property type="match status" value="1"/>
</dbReference>
<dbReference type="InterPro" id="IPR015943">
    <property type="entry name" value="WD40/YVTN_repeat-like_dom_sf"/>
</dbReference>